<evidence type="ECO:0000256" key="3">
    <source>
        <dbReference type="ARBA" id="ARBA00022578"/>
    </source>
</evidence>
<gene>
    <name evidence="8" type="ORF">SAMN02583745_02695</name>
</gene>
<sequence>MDEKQLKALATEFAKNIKTEADLNQFSRMMKKIVVETALNAELTEHLGHEKNQSKQSSNTRNGYTSKTVLTDDGEFEIHTPRDREGTFEPQLIKKKSNTYYPDG</sequence>
<dbReference type="GO" id="GO:0006313">
    <property type="term" value="P:DNA transposition"/>
    <property type="evidence" value="ECO:0007669"/>
    <property type="project" value="UniProtKB-UniRule"/>
</dbReference>
<dbReference type="GO" id="GO:0004803">
    <property type="term" value="F:transposase activity"/>
    <property type="evidence" value="ECO:0007669"/>
    <property type="project" value="UniProtKB-UniRule"/>
</dbReference>
<dbReference type="PANTHER" id="PTHR33217">
    <property type="entry name" value="TRANSPOSASE FOR INSERTION SEQUENCE ELEMENT IS1081"/>
    <property type="match status" value="1"/>
</dbReference>
<evidence type="ECO:0000256" key="1">
    <source>
        <dbReference type="ARBA" id="ARBA00002190"/>
    </source>
</evidence>
<name>A0A1I0FCE2_9GAMM</name>
<feature type="region of interest" description="Disordered" evidence="7">
    <location>
        <begin position="45"/>
        <end position="104"/>
    </location>
</feature>
<dbReference type="Pfam" id="PF00872">
    <property type="entry name" value="Transposase_mut"/>
    <property type="match status" value="1"/>
</dbReference>
<dbReference type="EMBL" id="FOHV01000038">
    <property type="protein sequence ID" value="SET55014.1"/>
    <property type="molecule type" value="Genomic_DNA"/>
</dbReference>
<keyword evidence="3 6" id="KW-0815">Transposition</keyword>
<dbReference type="GO" id="GO:0003677">
    <property type="term" value="F:DNA binding"/>
    <property type="evidence" value="ECO:0007669"/>
    <property type="project" value="UniProtKB-UniRule"/>
</dbReference>
<accession>A0A1I0FCE2</accession>
<evidence type="ECO:0000256" key="7">
    <source>
        <dbReference type="SAM" id="MobiDB-lite"/>
    </source>
</evidence>
<dbReference type="PANTHER" id="PTHR33217:SF5">
    <property type="entry name" value="MUTATOR FAMILY TRANSPOSASE"/>
    <property type="match status" value="1"/>
</dbReference>
<evidence type="ECO:0000256" key="5">
    <source>
        <dbReference type="ARBA" id="ARBA00023172"/>
    </source>
</evidence>
<dbReference type="InterPro" id="IPR001207">
    <property type="entry name" value="Transposase_mutator"/>
</dbReference>
<evidence type="ECO:0000256" key="2">
    <source>
        <dbReference type="ARBA" id="ARBA00010961"/>
    </source>
</evidence>
<feature type="compositionally biased region" description="Basic and acidic residues" evidence="7">
    <location>
        <begin position="76"/>
        <end position="87"/>
    </location>
</feature>
<dbReference type="Proteomes" id="UP000242642">
    <property type="component" value="Unassembled WGS sequence"/>
</dbReference>
<comment type="similarity">
    <text evidence="2 6">Belongs to the transposase mutator family.</text>
</comment>
<keyword evidence="5 6" id="KW-0233">DNA recombination</keyword>
<proteinExistence type="inferred from homology"/>
<feature type="compositionally biased region" description="Polar residues" evidence="7">
    <location>
        <begin position="54"/>
        <end position="69"/>
    </location>
</feature>
<evidence type="ECO:0000313" key="8">
    <source>
        <dbReference type="EMBL" id="SET55014.1"/>
    </source>
</evidence>
<keyword evidence="9" id="KW-1185">Reference proteome</keyword>
<dbReference type="AlphaFoldDB" id="A0A1I0FCE2"/>
<protein>
    <recommendedName>
        <fullName evidence="6">Mutator family transposase</fullName>
    </recommendedName>
</protein>
<evidence type="ECO:0000256" key="6">
    <source>
        <dbReference type="RuleBase" id="RU365089"/>
    </source>
</evidence>
<reference evidence="9" key="1">
    <citation type="submission" date="2016-10" db="EMBL/GenBank/DDBJ databases">
        <authorList>
            <person name="Varghese N."/>
            <person name="Submissions S."/>
        </authorList>
    </citation>
    <scope>NUCLEOTIDE SEQUENCE [LARGE SCALE GENOMIC DNA]</scope>
    <source>
        <strain evidence="9">DSM 18579</strain>
    </source>
</reference>
<keyword evidence="4 6" id="KW-0238">DNA-binding</keyword>
<evidence type="ECO:0000256" key="4">
    <source>
        <dbReference type="ARBA" id="ARBA00023125"/>
    </source>
</evidence>
<evidence type="ECO:0000313" key="9">
    <source>
        <dbReference type="Proteomes" id="UP000242642"/>
    </source>
</evidence>
<organism evidence="8 9">
    <name type="scientific">Thorsellia anophelis DSM 18579</name>
    <dbReference type="NCBI Taxonomy" id="1123402"/>
    <lineage>
        <taxon>Bacteria</taxon>
        <taxon>Pseudomonadati</taxon>
        <taxon>Pseudomonadota</taxon>
        <taxon>Gammaproteobacteria</taxon>
        <taxon>Enterobacterales</taxon>
        <taxon>Thorselliaceae</taxon>
        <taxon>Thorsellia</taxon>
    </lineage>
</organism>
<comment type="function">
    <text evidence="1 6">Required for the transposition of the insertion element.</text>
</comment>
<keyword evidence="6" id="KW-0814">Transposable element</keyword>